<dbReference type="InterPro" id="IPR038078">
    <property type="entry name" value="PhoU-like_sf"/>
</dbReference>
<feature type="domain" description="PhoU" evidence="8">
    <location>
        <begin position="19"/>
        <end position="105"/>
    </location>
</feature>
<dbReference type="NCBIfam" id="TIGR02135">
    <property type="entry name" value="phoU_full"/>
    <property type="match status" value="1"/>
</dbReference>
<dbReference type="Pfam" id="PF01895">
    <property type="entry name" value="PhoU"/>
    <property type="match status" value="2"/>
</dbReference>
<dbReference type="RefSeq" id="WP_107935461.1">
    <property type="nucleotide sequence ID" value="NZ_JAMAWO010000030.1"/>
</dbReference>
<comment type="similarity">
    <text evidence="2 7">Belongs to the PhoU family.</text>
</comment>
<evidence type="ECO:0000313" key="9">
    <source>
        <dbReference type="EMBL" id="PYF03045.1"/>
    </source>
</evidence>
<dbReference type="PIRSF" id="PIRSF003107">
    <property type="entry name" value="PhoU"/>
    <property type="match status" value="1"/>
</dbReference>
<dbReference type="PANTHER" id="PTHR42930">
    <property type="entry name" value="PHOSPHATE-SPECIFIC TRANSPORT SYSTEM ACCESSORY PROTEIN PHOU"/>
    <property type="match status" value="1"/>
</dbReference>
<evidence type="ECO:0000256" key="3">
    <source>
        <dbReference type="ARBA" id="ARBA00011738"/>
    </source>
</evidence>
<evidence type="ECO:0000256" key="7">
    <source>
        <dbReference type="PIRNR" id="PIRNR003107"/>
    </source>
</evidence>
<dbReference type="GO" id="GO:0045936">
    <property type="term" value="P:negative regulation of phosphate metabolic process"/>
    <property type="evidence" value="ECO:0007669"/>
    <property type="project" value="InterPro"/>
</dbReference>
<dbReference type="GO" id="GO:0006817">
    <property type="term" value="P:phosphate ion transport"/>
    <property type="evidence" value="ECO:0007669"/>
    <property type="project" value="UniProtKB-KW"/>
</dbReference>
<dbReference type="GO" id="GO:0005737">
    <property type="term" value="C:cytoplasm"/>
    <property type="evidence" value="ECO:0007669"/>
    <property type="project" value="UniProtKB-SubCell"/>
</dbReference>
<dbReference type="InterPro" id="IPR028366">
    <property type="entry name" value="PhoU"/>
</dbReference>
<keyword evidence="4 7" id="KW-0813">Transport</keyword>
<evidence type="ECO:0000259" key="8">
    <source>
        <dbReference type="Pfam" id="PF01895"/>
    </source>
</evidence>
<dbReference type="FunFam" id="1.20.58.220:FF:000004">
    <property type="entry name" value="Phosphate-specific transport system accessory protein PhoU"/>
    <property type="match status" value="1"/>
</dbReference>
<dbReference type="GO" id="GO:0030643">
    <property type="term" value="P:intracellular phosphate ion homeostasis"/>
    <property type="evidence" value="ECO:0007669"/>
    <property type="project" value="InterPro"/>
</dbReference>
<dbReference type="PANTHER" id="PTHR42930:SF3">
    <property type="entry name" value="PHOSPHATE-SPECIFIC TRANSPORT SYSTEM ACCESSORY PROTEIN PHOU"/>
    <property type="match status" value="1"/>
</dbReference>
<keyword evidence="5 7" id="KW-0963">Cytoplasm</keyword>
<keyword evidence="10" id="KW-1185">Reference proteome</keyword>
<proteinExistence type="inferred from homology"/>
<dbReference type="SUPFAM" id="SSF109755">
    <property type="entry name" value="PhoU-like"/>
    <property type="match status" value="1"/>
</dbReference>
<evidence type="ECO:0000256" key="4">
    <source>
        <dbReference type="ARBA" id="ARBA00022448"/>
    </source>
</evidence>
<dbReference type="EMBL" id="QJTJ01000034">
    <property type="protein sequence ID" value="PYF03045.1"/>
    <property type="molecule type" value="Genomic_DNA"/>
</dbReference>
<name>A0A318TMF9_9BACL</name>
<evidence type="ECO:0000256" key="1">
    <source>
        <dbReference type="ARBA" id="ARBA00004496"/>
    </source>
</evidence>
<protein>
    <recommendedName>
        <fullName evidence="7">Phosphate-specific transport system accessory protein PhoU</fullName>
    </recommendedName>
</protein>
<evidence type="ECO:0000256" key="5">
    <source>
        <dbReference type="ARBA" id="ARBA00022490"/>
    </source>
</evidence>
<dbReference type="InterPro" id="IPR026022">
    <property type="entry name" value="PhoU_dom"/>
</dbReference>
<reference evidence="9 10" key="1">
    <citation type="submission" date="2018-06" db="EMBL/GenBank/DDBJ databases">
        <title>Genomic Encyclopedia of Archaeal and Bacterial Type Strains, Phase II (KMG-II): from individual species to whole genera.</title>
        <authorList>
            <person name="Goeker M."/>
        </authorList>
    </citation>
    <scope>NUCLEOTIDE SEQUENCE [LARGE SCALE GENOMIC DNA]</scope>
    <source>
        <strain evidence="9 10">KACC 16626</strain>
    </source>
</reference>
<accession>A0A318TMF9</accession>
<feature type="domain" description="PhoU" evidence="8">
    <location>
        <begin position="121"/>
        <end position="205"/>
    </location>
</feature>
<gene>
    <name evidence="9" type="ORF">BJ095_1341</name>
</gene>
<dbReference type="AlphaFoldDB" id="A0A318TMF9"/>
<dbReference type="OrthoDB" id="9814256at2"/>
<evidence type="ECO:0000256" key="6">
    <source>
        <dbReference type="ARBA" id="ARBA00022592"/>
    </source>
</evidence>
<evidence type="ECO:0000256" key="2">
    <source>
        <dbReference type="ARBA" id="ARBA00008107"/>
    </source>
</evidence>
<comment type="function">
    <text evidence="7">Plays a role in the regulation of phosphate uptake.</text>
</comment>
<sequence>MAARERFDHEIQAIQLELLKLSNLSIQALEISFNAFIEKDLEKAQEIIEQDSIINRLEEAINDRVILVMTRQQPVAKDLRRLVVLLKAAADMERVGDYAVNIAKETLRIGKERFITSVELLEDMCYKTTDMLHQVVDAFVEENMSKAKEIAEYDDQIDEMYGNIITQLMRLSSVAPENISQITNLSFICRYIERCADHATNIAEYLLYLKKGQRYDLNQNKNGTS</sequence>
<dbReference type="Proteomes" id="UP000247416">
    <property type="component" value="Unassembled WGS sequence"/>
</dbReference>
<comment type="caution">
    <text evidence="9">The sequence shown here is derived from an EMBL/GenBank/DDBJ whole genome shotgun (WGS) entry which is preliminary data.</text>
</comment>
<keyword evidence="6 7" id="KW-0592">Phosphate transport</keyword>
<comment type="subunit">
    <text evidence="3 7">Homodimer.</text>
</comment>
<evidence type="ECO:0000313" key="10">
    <source>
        <dbReference type="Proteomes" id="UP000247416"/>
    </source>
</evidence>
<dbReference type="Gene3D" id="1.20.58.220">
    <property type="entry name" value="Phosphate transport system protein phou homolog 2, domain 2"/>
    <property type="match status" value="1"/>
</dbReference>
<comment type="subcellular location">
    <subcellularLocation>
        <location evidence="1 7">Cytoplasm</location>
    </subcellularLocation>
</comment>
<organism evidence="9 10">
    <name type="scientific">Ureibacillus chungkukjangi</name>
    <dbReference type="NCBI Taxonomy" id="1202712"/>
    <lineage>
        <taxon>Bacteria</taxon>
        <taxon>Bacillati</taxon>
        <taxon>Bacillota</taxon>
        <taxon>Bacilli</taxon>
        <taxon>Bacillales</taxon>
        <taxon>Caryophanaceae</taxon>
        <taxon>Ureibacillus</taxon>
    </lineage>
</organism>